<dbReference type="Proteomes" id="UP000607397">
    <property type="component" value="Unassembled WGS sequence"/>
</dbReference>
<organism evidence="1 2">
    <name type="scientific">Petrachloros mirabilis ULC683</name>
    <dbReference type="NCBI Taxonomy" id="2781853"/>
    <lineage>
        <taxon>Bacteria</taxon>
        <taxon>Bacillati</taxon>
        <taxon>Cyanobacteriota</taxon>
        <taxon>Cyanophyceae</taxon>
        <taxon>Synechococcales</taxon>
        <taxon>Petrachlorosaceae</taxon>
        <taxon>Petrachloros</taxon>
        <taxon>Petrachloros mirabilis</taxon>
    </lineage>
</organism>
<keyword evidence="2" id="KW-1185">Reference proteome</keyword>
<protein>
    <submittedName>
        <fullName evidence="1">Uncharacterized protein</fullName>
    </submittedName>
</protein>
<dbReference type="RefSeq" id="WP_161825421.1">
    <property type="nucleotide sequence ID" value="NZ_WVIC01000018.1"/>
</dbReference>
<comment type="caution">
    <text evidence="1">The sequence shown here is derived from an EMBL/GenBank/DDBJ whole genome shotgun (WGS) entry which is preliminary data.</text>
</comment>
<evidence type="ECO:0000313" key="2">
    <source>
        <dbReference type="Proteomes" id="UP000607397"/>
    </source>
</evidence>
<evidence type="ECO:0000313" key="1">
    <source>
        <dbReference type="EMBL" id="NCJ06951.1"/>
    </source>
</evidence>
<sequence>MNVKLVESIKQLILSLPSEERIWLKAQLTMEENVLEQRTVDLNIFSGVLQLQDDPLNFQRQIRDEWT</sequence>
<reference evidence="1" key="1">
    <citation type="submission" date="2019-12" db="EMBL/GenBank/DDBJ databases">
        <title>High-Quality draft genome sequences of three cyanobacteria isolated from the limestone walls of the Old Cathedral of Coimbra.</title>
        <authorList>
            <person name="Tiago I."/>
            <person name="Soares F."/>
            <person name="Portugal A."/>
        </authorList>
    </citation>
    <scope>NUCLEOTIDE SEQUENCE [LARGE SCALE GENOMIC DNA]</scope>
    <source>
        <strain evidence="1">C</strain>
    </source>
</reference>
<dbReference type="EMBL" id="WVIC01000018">
    <property type="protein sequence ID" value="NCJ06951.1"/>
    <property type="molecule type" value="Genomic_DNA"/>
</dbReference>
<proteinExistence type="predicted"/>
<accession>A0A8K2A7I7</accession>
<gene>
    <name evidence="1" type="ORF">GS597_10605</name>
</gene>
<dbReference type="AlphaFoldDB" id="A0A8K2A7I7"/>
<name>A0A8K2A7I7_9CYAN</name>